<proteinExistence type="inferred from homology"/>
<feature type="compositionally biased region" description="Low complexity" evidence="6">
    <location>
        <begin position="403"/>
        <end position="416"/>
    </location>
</feature>
<keyword evidence="4" id="KW-0804">Transcription</keyword>
<dbReference type="GO" id="GO:0006357">
    <property type="term" value="P:regulation of transcription by RNA polymerase II"/>
    <property type="evidence" value="ECO:0007669"/>
    <property type="project" value="TreeGrafter"/>
</dbReference>
<dbReference type="PANTHER" id="PTHR13556">
    <property type="entry name" value="TRANSCRIPTIONAL ADAPTER 3-RELATED"/>
    <property type="match status" value="1"/>
</dbReference>
<protein>
    <submittedName>
        <fullName evidence="8">Transcriptional adapter 3-like</fullName>
    </submittedName>
</protein>
<evidence type="ECO:0000256" key="3">
    <source>
        <dbReference type="ARBA" id="ARBA00023015"/>
    </source>
</evidence>
<dbReference type="InterPro" id="IPR019340">
    <property type="entry name" value="Histone_AcTrfase_su3"/>
</dbReference>
<dbReference type="GO" id="GO:0000124">
    <property type="term" value="C:SAGA complex"/>
    <property type="evidence" value="ECO:0007669"/>
    <property type="project" value="TreeGrafter"/>
</dbReference>
<keyword evidence="5" id="KW-0539">Nucleus</keyword>
<dbReference type="AlphaFoldDB" id="A0A6P9A1W0"/>
<reference evidence="8" key="1">
    <citation type="submission" date="2025-08" db="UniProtKB">
        <authorList>
            <consortium name="RefSeq"/>
        </authorList>
    </citation>
    <scope>IDENTIFICATION</scope>
    <source>
        <tissue evidence="8">Total insect</tissue>
    </source>
</reference>
<evidence type="ECO:0000256" key="2">
    <source>
        <dbReference type="ARBA" id="ARBA00005330"/>
    </source>
</evidence>
<evidence type="ECO:0000256" key="4">
    <source>
        <dbReference type="ARBA" id="ARBA00023163"/>
    </source>
</evidence>
<organism evidence="8">
    <name type="scientific">Thrips palmi</name>
    <name type="common">Melon thrips</name>
    <dbReference type="NCBI Taxonomy" id="161013"/>
    <lineage>
        <taxon>Eukaryota</taxon>
        <taxon>Metazoa</taxon>
        <taxon>Ecdysozoa</taxon>
        <taxon>Arthropoda</taxon>
        <taxon>Hexapoda</taxon>
        <taxon>Insecta</taxon>
        <taxon>Pterygota</taxon>
        <taxon>Neoptera</taxon>
        <taxon>Paraneoptera</taxon>
        <taxon>Thysanoptera</taxon>
        <taxon>Terebrantia</taxon>
        <taxon>Thripoidea</taxon>
        <taxon>Thripidae</taxon>
        <taxon>Thrips</taxon>
    </lineage>
</organism>
<feature type="compositionally biased region" description="Pro residues" evidence="6">
    <location>
        <begin position="347"/>
        <end position="359"/>
    </location>
</feature>
<accession>A0A6P9A1W0</accession>
<dbReference type="KEGG" id="tpal:117651495"/>
<feature type="compositionally biased region" description="Basic residues" evidence="6">
    <location>
        <begin position="31"/>
        <end position="43"/>
    </location>
</feature>
<gene>
    <name evidence="8" type="primary">LOC117651495</name>
</gene>
<feature type="compositionally biased region" description="Basic residues" evidence="6">
    <location>
        <begin position="1"/>
        <end position="13"/>
    </location>
</feature>
<comment type="similarity">
    <text evidence="2">Belongs to the NGG1 family.</text>
</comment>
<dbReference type="Proteomes" id="UP000515158">
    <property type="component" value="Unplaced"/>
</dbReference>
<dbReference type="OrthoDB" id="1232at2759"/>
<evidence type="ECO:0000256" key="5">
    <source>
        <dbReference type="ARBA" id="ARBA00023242"/>
    </source>
</evidence>
<feature type="region of interest" description="Disordered" evidence="6">
    <location>
        <begin position="186"/>
        <end position="226"/>
    </location>
</feature>
<dbReference type="RefSeq" id="XP_034251420.1">
    <property type="nucleotide sequence ID" value="XM_034395529.1"/>
</dbReference>
<feature type="region of interest" description="Disordered" evidence="6">
    <location>
        <begin position="342"/>
        <end position="361"/>
    </location>
</feature>
<feature type="compositionally biased region" description="Low complexity" evidence="6">
    <location>
        <begin position="298"/>
        <end position="319"/>
    </location>
</feature>
<dbReference type="GO" id="GO:0005634">
    <property type="term" value="C:nucleus"/>
    <property type="evidence" value="ECO:0007669"/>
    <property type="project" value="UniProtKB-SubCell"/>
</dbReference>
<feature type="compositionally biased region" description="Low complexity" evidence="6">
    <location>
        <begin position="16"/>
        <end position="30"/>
    </location>
</feature>
<feature type="region of interest" description="Disordered" evidence="6">
    <location>
        <begin position="392"/>
        <end position="421"/>
    </location>
</feature>
<evidence type="ECO:0000313" key="8">
    <source>
        <dbReference type="RefSeq" id="XP_034251420.1"/>
    </source>
</evidence>
<comment type="subcellular location">
    <subcellularLocation>
        <location evidence="1">Nucleus</location>
    </subcellularLocation>
</comment>
<dbReference type="GO" id="GO:0003713">
    <property type="term" value="F:transcription coactivator activity"/>
    <property type="evidence" value="ECO:0007669"/>
    <property type="project" value="TreeGrafter"/>
</dbReference>
<dbReference type="Pfam" id="PF10198">
    <property type="entry name" value="Ada3"/>
    <property type="match status" value="1"/>
</dbReference>
<dbReference type="GeneID" id="117651495"/>
<evidence type="ECO:0000313" key="7">
    <source>
        <dbReference type="Proteomes" id="UP000515158"/>
    </source>
</evidence>
<feature type="region of interest" description="Disordered" evidence="6">
    <location>
        <begin position="295"/>
        <end position="324"/>
    </location>
</feature>
<sequence length="555" mass="60925">MVKKVDKRGRPSKTKLVASRAASVALAPSKAKAKAKSKAKRPPKAATAAGSGSGSAAGAAVECTTAEPCVFPCPCLRRVPDEALPQVCAVHDSQDEEAGIRILGGEDLDALQLELETLLSSVAVRLCQLNEQLTVLNSIETTTRGRGRKQRKTLAIIATPAPAVSTPPPEDKPTICRPPVKAPMKKLGNIPPPAPSPSLSNSSCKRSKMLRKRPEMGGTTKPKGKQLEKDFVSHKFWTTLDPYCCEVTEDTYNLLSDILCQNQEEVPFLYNIPPLGEHFSKEWDVKDFVENHEYGHASPSLSSLPPSSPSSNSTTSSPTAESIGSAIRRKFRECSLALKRTLCTSPEKPPPPASPPPTPATSKLMAALLGELPPPIIPLQESKEHNVIVKIEKDDDEKVSPKNSRPNSVSGSSSNSEMPLKHQRKCLDRKYCLEKEAQGDIDCSIRDYVPPQSLLDELKRTQAELKLVVDQNNQVISGLTNVILDELKVQNLKRKLQEIDDSVLDIYHSRTAAKLAKETISQDNIDRAWKALKERDHIIRQIDFFEQRWASKNEV</sequence>
<feature type="region of interest" description="Disordered" evidence="6">
    <location>
        <begin position="1"/>
        <end position="55"/>
    </location>
</feature>
<evidence type="ECO:0000256" key="1">
    <source>
        <dbReference type="ARBA" id="ARBA00004123"/>
    </source>
</evidence>
<name>A0A6P9A1W0_THRPL</name>
<dbReference type="InParanoid" id="A0A6P9A1W0"/>
<feature type="compositionally biased region" description="Low complexity" evidence="6">
    <location>
        <begin position="44"/>
        <end position="55"/>
    </location>
</feature>
<dbReference type="PANTHER" id="PTHR13556:SF2">
    <property type="entry name" value="TRANSCRIPTIONAL ADAPTER 3"/>
    <property type="match status" value="1"/>
</dbReference>
<evidence type="ECO:0000256" key="6">
    <source>
        <dbReference type="SAM" id="MobiDB-lite"/>
    </source>
</evidence>
<keyword evidence="3" id="KW-0805">Transcription regulation</keyword>
<keyword evidence="7" id="KW-1185">Reference proteome</keyword>